<accession>A0A1E1K1X4</accession>
<reference evidence="4" key="1">
    <citation type="submission" date="2016-03" db="EMBL/GenBank/DDBJ databases">
        <authorList>
            <person name="Guldener U."/>
        </authorList>
    </citation>
    <scope>NUCLEOTIDE SEQUENCE [LARGE SCALE GENOMIC DNA]</scope>
    <source>
        <strain evidence="4">04CH-RAC-A.6.1</strain>
    </source>
</reference>
<feature type="domain" description="C2H2-type" evidence="2">
    <location>
        <begin position="79"/>
        <end position="100"/>
    </location>
</feature>
<feature type="region of interest" description="Disordered" evidence="1">
    <location>
        <begin position="208"/>
        <end position="255"/>
    </location>
</feature>
<protein>
    <recommendedName>
        <fullName evidence="2">C2H2-type domain-containing protein</fullName>
    </recommendedName>
</protein>
<dbReference type="Proteomes" id="UP000178912">
    <property type="component" value="Unassembled WGS sequence"/>
</dbReference>
<feature type="compositionally biased region" description="Polar residues" evidence="1">
    <location>
        <begin position="222"/>
        <end position="232"/>
    </location>
</feature>
<proteinExistence type="predicted"/>
<dbReference type="InterPro" id="IPR013087">
    <property type="entry name" value="Znf_C2H2_type"/>
</dbReference>
<name>A0A1E1K1X4_9HELO</name>
<dbReference type="EMBL" id="FJUX01000010">
    <property type="protein sequence ID" value="CZS91982.1"/>
    <property type="molecule type" value="Genomic_DNA"/>
</dbReference>
<organism evidence="3 4">
    <name type="scientific">Rhynchosporium agropyri</name>
    <dbReference type="NCBI Taxonomy" id="914238"/>
    <lineage>
        <taxon>Eukaryota</taxon>
        <taxon>Fungi</taxon>
        <taxon>Dikarya</taxon>
        <taxon>Ascomycota</taxon>
        <taxon>Pezizomycotina</taxon>
        <taxon>Leotiomycetes</taxon>
        <taxon>Helotiales</taxon>
        <taxon>Ploettnerulaceae</taxon>
        <taxon>Rhynchosporium</taxon>
    </lineage>
</organism>
<evidence type="ECO:0000256" key="1">
    <source>
        <dbReference type="SAM" id="MobiDB-lite"/>
    </source>
</evidence>
<sequence>MAPRFGGHLGSEGAQDKQFGQQDPPKPQQGYFATEKQKEPDLVMQRRQPRPWPKEPGCSEPPKDPHAWFPERVRDGLYCCPSCSYTCKQLFKMRRHVYVHLFRPDFCRICGWECSGPDEMRNHYLGCDESYSYGKPLPWKAPYFSSKMYLFPPDEERTPPTATNTEFLMCPYQRTDAGGDCRLNRIALPSNLERHIDAFHRTLDGTVPRFQDSQEPHRPQLQVPQSGFQTSAHPWKIGPRPDDSDTISEGLSDYQPSFGSVSQVTSAYERGQSDSMTEVSQVAILKEKDGLEALPIISSAHLSKAEVEDQDEDEDEVDPMDIMYAVAVFVAKQRAKATSQGKIGRWCR</sequence>
<gene>
    <name evidence="3" type="ORF">RAG0_02548</name>
</gene>
<keyword evidence="4" id="KW-1185">Reference proteome</keyword>
<evidence type="ECO:0000313" key="4">
    <source>
        <dbReference type="Proteomes" id="UP000178912"/>
    </source>
</evidence>
<evidence type="ECO:0000313" key="3">
    <source>
        <dbReference type="EMBL" id="CZS91982.1"/>
    </source>
</evidence>
<dbReference type="PROSITE" id="PS00028">
    <property type="entry name" value="ZINC_FINGER_C2H2_1"/>
    <property type="match status" value="1"/>
</dbReference>
<feature type="region of interest" description="Disordered" evidence="1">
    <location>
        <begin position="1"/>
        <end position="63"/>
    </location>
</feature>
<dbReference type="AlphaFoldDB" id="A0A1E1K1X4"/>
<evidence type="ECO:0000259" key="2">
    <source>
        <dbReference type="PROSITE" id="PS00028"/>
    </source>
</evidence>